<feature type="transmembrane region" description="Helical" evidence="1">
    <location>
        <begin position="29"/>
        <end position="52"/>
    </location>
</feature>
<reference evidence="2" key="1">
    <citation type="submission" date="2023-03" db="EMBL/GenBank/DDBJ databases">
        <title>Massive genome expansion in bonnet fungi (Mycena s.s.) driven by repeated elements and novel gene families across ecological guilds.</title>
        <authorList>
            <consortium name="Lawrence Berkeley National Laboratory"/>
            <person name="Harder C.B."/>
            <person name="Miyauchi S."/>
            <person name="Viragh M."/>
            <person name="Kuo A."/>
            <person name="Thoen E."/>
            <person name="Andreopoulos B."/>
            <person name="Lu D."/>
            <person name="Skrede I."/>
            <person name="Drula E."/>
            <person name="Henrissat B."/>
            <person name="Morin E."/>
            <person name="Kohler A."/>
            <person name="Barry K."/>
            <person name="LaButti K."/>
            <person name="Morin E."/>
            <person name="Salamov A."/>
            <person name="Lipzen A."/>
            <person name="Mereny Z."/>
            <person name="Hegedus B."/>
            <person name="Baldrian P."/>
            <person name="Stursova M."/>
            <person name="Weitz H."/>
            <person name="Taylor A."/>
            <person name="Grigoriev I.V."/>
            <person name="Nagy L.G."/>
            <person name="Martin F."/>
            <person name="Kauserud H."/>
        </authorList>
    </citation>
    <scope>NUCLEOTIDE SEQUENCE</scope>
    <source>
        <strain evidence="2">CBHHK173m</strain>
    </source>
</reference>
<keyword evidence="1" id="KW-0472">Membrane</keyword>
<organism evidence="2 3">
    <name type="scientific">Mycena belliarum</name>
    <dbReference type="NCBI Taxonomy" id="1033014"/>
    <lineage>
        <taxon>Eukaryota</taxon>
        <taxon>Fungi</taxon>
        <taxon>Dikarya</taxon>
        <taxon>Basidiomycota</taxon>
        <taxon>Agaricomycotina</taxon>
        <taxon>Agaricomycetes</taxon>
        <taxon>Agaricomycetidae</taxon>
        <taxon>Agaricales</taxon>
        <taxon>Marasmiineae</taxon>
        <taxon>Mycenaceae</taxon>
        <taxon>Mycena</taxon>
    </lineage>
</organism>
<evidence type="ECO:0000313" key="3">
    <source>
        <dbReference type="Proteomes" id="UP001222325"/>
    </source>
</evidence>
<comment type="caution">
    <text evidence="2">The sequence shown here is derived from an EMBL/GenBank/DDBJ whole genome shotgun (WGS) entry which is preliminary data.</text>
</comment>
<evidence type="ECO:0000313" key="2">
    <source>
        <dbReference type="EMBL" id="KAJ7093366.1"/>
    </source>
</evidence>
<dbReference type="AlphaFoldDB" id="A0AAD6UAF3"/>
<protein>
    <submittedName>
        <fullName evidence="2">Uncharacterized protein</fullName>
    </submittedName>
</protein>
<evidence type="ECO:0000256" key="1">
    <source>
        <dbReference type="SAM" id="Phobius"/>
    </source>
</evidence>
<name>A0AAD6UAF3_9AGAR</name>
<keyword evidence="1" id="KW-0812">Transmembrane</keyword>
<accession>A0AAD6UAF3</accession>
<proteinExistence type="predicted"/>
<sequence length="193" mass="21447">MYWLTFSGATILDAGSTPGLRLPRWPSKLSKGCICFTFWAVLICALIARAILRFGTPAFYFGAFESFYCARSPDLKYLHTSTFDHLELRAQTEFSKSSSLQSKSQPKSIVPLLQRAQFTSQTLPYLARRTILKSFGVILQSAPICSGALISVSVRYVYYGLCRPPACESSAFLTPEWTSRLASTDDVNLLLSS</sequence>
<dbReference type="Proteomes" id="UP001222325">
    <property type="component" value="Unassembled WGS sequence"/>
</dbReference>
<dbReference type="EMBL" id="JARJCN010000016">
    <property type="protein sequence ID" value="KAJ7093366.1"/>
    <property type="molecule type" value="Genomic_DNA"/>
</dbReference>
<keyword evidence="3" id="KW-1185">Reference proteome</keyword>
<gene>
    <name evidence="2" type="ORF">B0H15DRAFT_832084</name>
</gene>
<keyword evidence="1" id="KW-1133">Transmembrane helix</keyword>